<feature type="non-terminal residue" evidence="2">
    <location>
        <position position="1"/>
    </location>
</feature>
<name>A0A368GJ41_ANCCA</name>
<comment type="caution">
    <text evidence="2">The sequence shown here is derived from an EMBL/GenBank/DDBJ whole genome shotgun (WGS) entry which is preliminary data.</text>
</comment>
<keyword evidence="3" id="KW-1185">Reference proteome</keyword>
<reference evidence="2 3" key="1">
    <citation type="submission" date="2014-10" db="EMBL/GenBank/DDBJ databases">
        <title>Draft genome of the hookworm Ancylostoma caninum.</title>
        <authorList>
            <person name="Mitreva M."/>
        </authorList>
    </citation>
    <scope>NUCLEOTIDE SEQUENCE [LARGE SCALE GENOMIC DNA]</scope>
    <source>
        <strain evidence="2 3">Baltimore</strain>
    </source>
</reference>
<proteinExistence type="predicted"/>
<dbReference type="EMBL" id="JOJR01000129">
    <property type="protein sequence ID" value="RCN44413.1"/>
    <property type="molecule type" value="Genomic_DNA"/>
</dbReference>
<protein>
    <submittedName>
        <fullName evidence="2">Uncharacterized protein</fullName>
    </submittedName>
</protein>
<evidence type="ECO:0000313" key="2">
    <source>
        <dbReference type="EMBL" id="RCN44413.1"/>
    </source>
</evidence>
<sequence>FISARFFNRSPSSRFSQSARSRRGHSADSPFRRATPYRATVGPGAMLGPGQPPLPPMPPEDQLATMFDQVLLLSACCV</sequence>
<feature type="region of interest" description="Disordered" evidence="1">
    <location>
        <begin position="1"/>
        <end position="60"/>
    </location>
</feature>
<accession>A0A368GJ41</accession>
<feature type="compositionally biased region" description="Pro residues" evidence="1">
    <location>
        <begin position="50"/>
        <end position="59"/>
    </location>
</feature>
<evidence type="ECO:0000313" key="3">
    <source>
        <dbReference type="Proteomes" id="UP000252519"/>
    </source>
</evidence>
<dbReference type="AlphaFoldDB" id="A0A368GJ41"/>
<dbReference type="Proteomes" id="UP000252519">
    <property type="component" value="Unassembled WGS sequence"/>
</dbReference>
<gene>
    <name evidence="2" type="ORF">ANCCAN_09550</name>
</gene>
<evidence type="ECO:0000256" key="1">
    <source>
        <dbReference type="SAM" id="MobiDB-lite"/>
    </source>
</evidence>
<feature type="compositionally biased region" description="Low complexity" evidence="1">
    <location>
        <begin position="1"/>
        <end position="19"/>
    </location>
</feature>
<organism evidence="2 3">
    <name type="scientific">Ancylostoma caninum</name>
    <name type="common">Dog hookworm</name>
    <dbReference type="NCBI Taxonomy" id="29170"/>
    <lineage>
        <taxon>Eukaryota</taxon>
        <taxon>Metazoa</taxon>
        <taxon>Ecdysozoa</taxon>
        <taxon>Nematoda</taxon>
        <taxon>Chromadorea</taxon>
        <taxon>Rhabditida</taxon>
        <taxon>Rhabditina</taxon>
        <taxon>Rhabditomorpha</taxon>
        <taxon>Strongyloidea</taxon>
        <taxon>Ancylostomatidae</taxon>
        <taxon>Ancylostomatinae</taxon>
        <taxon>Ancylostoma</taxon>
    </lineage>
</organism>